<dbReference type="AlphaFoldDB" id="A0A6A6PTM8"/>
<dbReference type="GeneID" id="54478086"/>
<dbReference type="OrthoDB" id="5241710at2759"/>
<evidence type="ECO:0000313" key="4">
    <source>
        <dbReference type="Proteomes" id="UP000799767"/>
    </source>
</evidence>
<feature type="transmembrane region" description="Helical" evidence="2">
    <location>
        <begin position="78"/>
        <end position="99"/>
    </location>
</feature>
<feature type="region of interest" description="Disordered" evidence="1">
    <location>
        <begin position="163"/>
        <end position="230"/>
    </location>
</feature>
<dbReference type="RefSeq" id="XP_033589611.1">
    <property type="nucleotide sequence ID" value="XM_033737084.1"/>
</dbReference>
<proteinExistence type="predicted"/>
<evidence type="ECO:0000256" key="2">
    <source>
        <dbReference type="SAM" id="Phobius"/>
    </source>
</evidence>
<reference evidence="3" key="1">
    <citation type="journal article" date="2020" name="Stud. Mycol.">
        <title>101 Dothideomycetes genomes: a test case for predicting lifestyles and emergence of pathogens.</title>
        <authorList>
            <person name="Haridas S."/>
            <person name="Albert R."/>
            <person name="Binder M."/>
            <person name="Bloem J."/>
            <person name="Labutti K."/>
            <person name="Salamov A."/>
            <person name="Andreopoulos B."/>
            <person name="Baker S."/>
            <person name="Barry K."/>
            <person name="Bills G."/>
            <person name="Bluhm B."/>
            <person name="Cannon C."/>
            <person name="Castanera R."/>
            <person name="Culley D."/>
            <person name="Daum C."/>
            <person name="Ezra D."/>
            <person name="Gonzalez J."/>
            <person name="Henrissat B."/>
            <person name="Kuo A."/>
            <person name="Liang C."/>
            <person name="Lipzen A."/>
            <person name="Lutzoni F."/>
            <person name="Magnuson J."/>
            <person name="Mondo S."/>
            <person name="Nolan M."/>
            <person name="Ohm R."/>
            <person name="Pangilinan J."/>
            <person name="Park H.-J."/>
            <person name="Ramirez L."/>
            <person name="Alfaro M."/>
            <person name="Sun H."/>
            <person name="Tritt A."/>
            <person name="Yoshinaga Y."/>
            <person name="Zwiers L.-H."/>
            <person name="Turgeon B."/>
            <person name="Goodwin S."/>
            <person name="Spatafora J."/>
            <person name="Crous P."/>
            <person name="Grigoriev I."/>
        </authorList>
    </citation>
    <scope>NUCLEOTIDE SEQUENCE</scope>
    <source>
        <strain evidence="3">CBS 113389</strain>
    </source>
</reference>
<accession>A0A6A6PTM8</accession>
<feature type="transmembrane region" description="Helical" evidence="2">
    <location>
        <begin position="45"/>
        <end position="66"/>
    </location>
</feature>
<evidence type="ECO:0000256" key="1">
    <source>
        <dbReference type="SAM" id="MobiDB-lite"/>
    </source>
</evidence>
<keyword evidence="2" id="KW-0472">Membrane</keyword>
<organism evidence="3 4">
    <name type="scientific">Neohortaea acidophila</name>
    <dbReference type="NCBI Taxonomy" id="245834"/>
    <lineage>
        <taxon>Eukaryota</taxon>
        <taxon>Fungi</taxon>
        <taxon>Dikarya</taxon>
        <taxon>Ascomycota</taxon>
        <taxon>Pezizomycotina</taxon>
        <taxon>Dothideomycetes</taxon>
        <taxon>Dothideomycetidae</taxon>
        <taxon>Mycosphaerellales</taxon>
        <taxon>Teratosphaeriaceae</taxon>
        <taxon>Neohortaea</taxon>
    </lineage>
</organism>
<name>A0A6A6PTM8_9PEZI</name>
<evidence type="ECO:0000313" key="3">
    <source>
        <dbReference type="EMBL" id="KAF2483041.1"/>
    </source>
</evidence>
<protein>
    <submittedName>
        <fullName evidence="3">Uncharacterized protein</fullName>
    </submittedName>
</protein>
<feature type="compositionally biased region" description="Basic and acidic residues" evidence="1">
    <location>
        <begin position="201"/>
        <end position="222"/>
    </location>
</feature>
<keyword evidence="4" id="KW-1185">Reference proteome</keyword>
<keyword evidence="2" id="KW-1133">Transmembrane helix</keyword>
<feature type="transmembrane region" description="Helical" evidence="2">
    <location>
        <begin position="20"/>
        <end position="39"/>
    </location>
</feature>
<dbReference type="EMBL" id="MU001635">
    <property type="protein sequence ID" value="KAF2483041.1"/>
    <property type="molecule type" value="Genomic_DNA"/>
</dbReference>
<dbReference type="Proteomes" id="UP000799767">
    <property type="component" value="Unassembled WGS sequence"/>
</dbReference>
<feature type="transmembrane region" description="Helical" evidence="2">
    <location>
        <begin position="111"/>
        <end position="130"/>
    </location>
</feature>
<gene>
    <name evidence="3" type="ORF">BDY17DRAFT_323806</name>
</gene>
<sequence>MTPHSHHDVAPCLSPSDHVLRWISVLSLVPALAFMIPYGRFSHQAGITVLVMIPLGFSSLTGLFHLSKRVDVKSVTIFLDLFMASALLGTLIPACIFLSDSWGWRDMVILGSYGTMLMMVNFCIHIWIALRELGIYEGIRFHLSNMSISPTCPHCQKDLLFRQNRSPGSPRTPGGYAPVTLHDNEAEGRPSMSKDPVPEVAEYRDARPSNDESEYRDARPSTDDETANLV</sequence>
<keyword evidence="2" id="KW-0812">Transmembrane</keyword>